<evidence type="ECO:0008006" key="2">
    <source>
        <dbReference type="Google" id="ProtNLM"/>
    </source>
</evidence>
<gene>
    <name evidence="1" type="ORF">AVDCRST_MAG75-2174</name>
</gene>
<evidence type="ECO:0000313" key="1">
    <source>
        <dbReference type="EMBL" id="CAA9401396.1"/>
    </source>
</evidence>
<dbReference type="EMBL" id="CADCUO010000142">
    <property type="protein sequence ID" value="CAA9401396.1"/>
    <property type="molecule type" value="Genomic_DNA"/>
</dbReference>
<dbReference type="AlphaFoldDB" id="A0A6J4NYW5"/>
<name>A0A6J4NYW5_9ACTN</name>
<dbReference type="Pfam" id="PF12005">
    <property type="entry name" value="DUF3499"/>
    <property type="match status" value="1"/>
</dbReference>
<organism evidence="1">
    <name type="scientific">uncultured Propionibacteriaceae bacterium</name>
    <dbReference type="NCBI Taxonomy" id="257457"/>
    <lineage>
        <taxon>Bacteria</taxon>
        <taxon>Bacillati</taxon>
        <taxon>Actinomycetota</taxon>
        <taxon>Actinomycetes</taxon>
        <taxon>Propionibacteriales</taxon>
        <taxon>Propionibacteriaceae</taxon>
        <taxon>environmental samples</taxon>
    </lineage>
</organism>
<accession>A0A6J4NYW5</accession>
<sequence>MRSRRCSRAGCSRQAVATLTYVYVDSTAVLGPLATQAEPHCYDLCQPHAHALSVPLGWEVIRLAAEPDPAPTTDDLLALADAVREVGLSYEQPVEPHQDRTVQRRSGIVELGRRGHLTVLADPDS</sequence>
<dbReference type="InterPro" id="IPR021888">
    <property type="entry name" value="DUF3499"/>
</dbReference>
<proteinExistence type="predicted"/>
<protein>
    <recommendedName>
        <fullName evidence="2">DUF3499 domain-containing protein</fullName>
    </recommendedName>
</protein>
<reference evidence="1" key="1">
    <citation type="submission" date="2020-02" db="EMBL/GenBank/DDBJ databases">
        <authorList>
            <person name="Meier V. D."/>
        </authorList>
    </citation>
    <scope>NUCLEOTIDE SEQUENCE</scope>
    <source>
        <strain evidence="1">AVDCRST_MAG75</strain>
    </source>
</reference>